<dbReference type="VEuPathDB" id="FungiDB:FGRAMPH1_01G01745"/>
<protein>
    <submittedName>
        <fullName evidence="1">Chromosome 1, complete genome</fullName>
    </submittedName>
</protein>
<name>A0A0E0RN48_GIBZE</name>
<evidence type="ECO:0000313" key="2">
    <source>
        <dbReference type="EnsemblFungi" id="CEF72673"/>
    </source>
</evidence>
<organism evidence="2">
    <name type="scientific">Gibberella zeae (strain ATCC MYA-4620 / CBS 123657 / FGSC 9075 / NRRL 31084 / PH-1)</name>
    <name type="common">Wheat head blight fungus</name>
    <name type="synonym">Fusarium graminearum</name>
    <dbReference type="NCBI Taxonomy" id="229533"/>
    <lineage>
        <taxon>Eukaryota</taxon>
        <taxon>Fungi</taxon>
        <taxon>Dikarya</taxon>
        <taxon>Ascomycota</taxon>
        <taxon>Pezizomycotina</taxon>
        <taxon>Sordariomycetes</taxon>
        <taxon>Hypocreomycetidae</taxon>
        <taxon>Hypocreales</taxon>
        <taxon>Nectriaceae</taxon>
        <taxon>Fusarium</taxon>
    </lineage>
</organism>
<sequence>MYRPTDRATDLTVGQLYQWIQFRFSPRRNKTPKPPLIQEDPVDGDDVMQCKANYHITYRPQNDAMQCITSV</sequence>
<reference evidence="2 3" key="2">
    <citation type="journal article" date="2010" name="Nature">
        <title>Comparative genomics reveals mobile pathogenicity chromosomes in Fusarium.</title>
        <authorList>
            <person name="Ma L.J."/>
            <person name="van der Does H.C."/>
            <person name="Borkovich K.A."/>
            <person name="Coleman J.J."/>
            <person name="Daboussi M.J."/>
            <person name="Di Pietro A."/>
            <person name="Dufresne M."/>
            <person name="Freitag M."/>
            <person name="Grabherr M."/>
            <person name="Henrissat B."/>
            <person name="Houterman P.M."/>
            <person name="Kang S."/>
            <person name="Shim W.B."/>
            <person name="Woloshuk C."/>
            <person name="Xie X."/>
            <person name="Xu J.R."/>
            <person name="Antoniw J."/>
            <person name="Baker S.E."/>
            <person name="Bluhm B.H."/>
            <person name="Breakspear A."/>
            <person name="Brown D.W."/>
            <person name="Butchko R.A."/>
            <person name="Chapman S."/>
            <person name="Coulson R."/>
            <person name="Coutinho P.M."/>
            <person name="Danchin E.G."/>
            <person name="Diener A."/>
            <person name="Gale L.R."/>
            <person name="Gardiner D.M."/>
            <person name="Goff S."/>
            <person name="Hammond-Kosack K.E."/>
            <person name="Hilburn K."/>
            <person name="Hua-Van A."/>
            <person name="Jonkers W."/>
            <person name="Kazan K."/>
            <person name="Kodira C.D."/>
            <person name="Koehrsen M."/>
            <person name="Kumar L."/>
            <person name="Lee Y.H."/>
            <person name="Li L."/>
            <person name="Manners J.M."/>
            <person name="Miranda-Saavedra D."/>
            <person name="Mukherjee M."/>
            <person name="Park G."/>
            <person name="Park J."/>
            <person name="Park S.Y."/>
            <person name="Proctor R.H."/>
            <person name="Regev A."/>
            <person name="Ruiz-Roldan M.C."/>
            <person name="Sain D."/>
            <person name="Sakthikumar S."/>
            <person name="Sykes S."/>
            <person name="Schwartz D.C."/>
            <person name="Turgeon B.G."/>
            <person name="Wapinski I."/>
            <person name="Yoder O."/>
            <person name="Young S."/>
            <person name="Zeng Q."/>
            <person name="Zhou S."/>
            <person name="Galagan J."/>
            <person name="Cuomo C.A."/>
            <person name="Kistler H.C."/>
            <person name="Rep M."/>
        </authorList>
    </citation>
    <scope>GENOME REANNOTATION</scope>
    <source>
        <strain evidence="3">ATCC MYA-4620 / CBS 123657 / FGSC 9075 / NRRL 31084 / PH-1</strain>
        <strain evidence="2">PH-1 / ATCC MYA-4620 / FGSC 9075 / NRRL 31084</strain>
    </source>
</reference>
<dbReference type="EMBL" id="HG970332">
    <property type="protein sequence ID" value="CEF72673.1"/>
    <property type="molecule type" value="Genomic_DNA"/>
</dbReference>
<accession>A0A0E0RN48</accession>
<dbReference type="InParanoid" id="A0A0E0RN48"/>
<evidence type="ECO:0000313" key="1">
    <source>
        <dbReference type="EMBL" id="CEF72673.1"/>
    </source>
</evidence>
<keyword evidence="3" id="KW-1185">Reference proteome</keyword>
<reference evidence="2" key="5">
    <citation type="submission" date="2017-01" db="UniProtKB">
        <authorList>
            <consortium name="EnsemblFungi"/>
        </authorList>
    </citation>
    <scope>IDENTIFICATION</scope>
    <source>
        <strain evidence="2">PH-1 / ATCC MYA-4620 / FGSC 9075 / NRRL 31084</strain>
    </source>
</reference>
<reference key="3">
    <citation type="submission" date="2014-02" db="EMBL/GenBank/DDBJ databases">
        <title>A revised Fusarium graminearum genomic reference sequence using whole shotgun re-sequencing.</title>
        <authorList>
            <person name="King R."/>
            <person name="Urban M."/>
            <person name="Hassani-Pak K."/>
            <person name="Hammond-Kosack K."/>
        </authorList>
    </citation>
    <scope>NUCLEOTIDE SEQUENCE</scope>
    <source>
        <strain>PH-1</strain>
    </source>
</reference>
<dbReference type="Proteomes" id="UP000070720">
    <property type="component" value="Chromosome 1"/>
</dbReference>
<gene>
    <name evidence="1" type="ORF">FGRAMPH1_01T01745</name>
</gene>
<reference evidence="2 3" key="1">
    <citation type="journal article" date="2007" name="Science">
        <title>The Fusarium graminearum genome reveals a link between localized polymorphism and pathogen specialization.</title>
        <authorList>
            <person name="Cuomo C.A."/>
            <person name="Gueldener U."/>
            <person name="Xu J.-R."/>
            <person name="Trail F."/>
            <person name="Turgeon B.G."/>
            <person name="Di Pietro A."/>
            <person name="Walton J.D."/>
            <person name="Ma L.-J."/>
            <person name="Baker S.E."/>
            <person name="Rep M."/>
            <person name="Adam G."/>
            <person name="Antoniw J."/>
            <person name="Baldwin T."/>
            <person name="Calvo S.E."/>
            <person name="Chang Y.-L."/>
            <person name="DeCaprio D."/>
            <person name="Gale L.R."/>
            <person name="Gnerre S."/>
            <person name="Goswami R.S."/>
            <person name="Hammond-Kosack K."/>
            <person name="Harris L.J."/>
            <person name="Hilburn K."/>
            <person name="Kennell J.C."/>
            <person name="Kroken S."/>
            <person name="Magnuson J.K."/>
            <person name="Mannhaupt G."/>
            <person name="Mauceli E.W."/>
            <person name="Mewes H.-W."/>
            <person name="Mitterbauer R."/>
            <person name="Muehlbauer G."/>
            <person name="Muensterkoetter M."/>
            <person name="Nelson D."/>
            <person name="O'Donnell K."/>
            <person name="Ouellet T."/>
            <person name="Qi W."/>
            <person name="Quesneville H."/>
            <person name="Roncero M.I.G."/>
            <person name="Seong K.-Y."/>
            <person name="Tetko I.V."/>
            <person name="Urban M."/>
            <person name="Waalwijk C."/>
            <person name="Ward T.J."/>
            <person name="Yao J."/>
            <person name="Birren B.W."/>
            <person name="Kistler H.C."/>
        </authorList>
    </citation>
    <scope>NUCLEOTIDE SEQUENCE [LARGE SCALE GENOMIC DNA]</scope>
    <source>
        <strain evidence="3">ATCC MYA-4620 / CBS 123657 / FGSC 9075 / NRRL 31084 / PH-1</strain>
        <strain evidence="2">PH-1 / ATCC MYA-4620 / FGSC 9075 / NRRL 31084</strain>
    </source>
</reference>
<reference evidence="1 3" key="4">
    <citation type="journal article" date="2015" name="BMC Genomics">
        <title>The completed genome sequence of the pathogenic ascomycete fungus Fusarium graminearum.</title>
        <authorList>
            <person name="King R."/>
            <person name="Urban M."/>
            <person name="Hammond-Kosack M.C."/>
            <person name="Hassani-Pak K."/>
            <person name="Hammond-Kosack K.E."/>
        </authorList>
    </citation>
    <scope>NUCLEOTIDE SEQUENCE [LARGE SCALE GENOMIC DNA]</scope>
    <source>
        <strain evidence="3">ATCC MYA-4620 / CBS 123657 / FGSC 9075 / NRRL 31084 / PH-1</strain>
        <strain evidence="1">PH-1</strain>
    </source>
</reference>
<proteinExistence type="predicted"/>
<evidence type="ECO:0000313" key="3">
    <source>
        <dbReference type="Proteomes" id="UP000070720"/>
    </source>
</evidence>
<dbReference type="EnsemblFungi" id="CEF72673">
    <property type="protein sequence ID" value="CEF72673"/>
    <property type="gene ID" value="FGRRES_15079"/>
</dbReference>
<dbReference type="AlphaFoldDB" id="A0A0E0RN48"/>